<dbReference type="Proteomes" id="UP000184225">
    <property type="component" value="Unassembled WGS sequence"/>
</dbReference>
<dbReference type="Gene3D" id="3.20.20.220">
    <property type="match status" value="1"/>
</dbReference>
<keyword evidence="14" id="KW-1185">Reference proteome</keyword>
<dbReference type="UniPathway" id="UPA00193"/>
<dbReference type="CDD" id="cd00537">
    <property type="entry name" value="MTHFR"/>
    <property type="match status" value="1"/>
</dbReference>
<evidence type="ECO:0000256" key="7">
    <source>
        <dbReference type="ARBA" id="ARBA00023002"/>
    </source>
</evidence>
<evidence type="ECO:0000256" key="3">
    <source>
        <dbReference type="ARBA" id="ARBA00006743"/>
    </source>
</evidence>
<reference evidence="13 14" key="1">
    <citation type="submission" date="2016-11" db="EMBL/GenBank/DDBJ databases">
        <authorList>
            <person name="Jaros S."/>
            <person name="Januszkiewicz K."/>
            <person name="Wedrychowicz H."/>
        </authorList>
    </citation>
    <scope>NUCLEOTIDE SEQUENCE [LARGE SCALE GENOMIC DNA]</scope>
    <source>
        <strain evidence="13 14">DSM 21425</strain>
    </source>
</reference>
<accession>A0A1M6GS26</accession>
<evidence type="ECO:0000256" key="10">
    <source>
        <dbReference type="ARBA" id="ARBA00034478"/>
    </source>
</evidence>
<dbReference type="GO" id="GO:0005829">
    <property type="term" value="C:cytosol"/>
    <property type="evidence" value="ECO:0007669"/>
    <property type="project" value="InterPro"/>
</dbReference>
<evidence type="ECO:0000313" key="13">
    <source>
        <dbReference type="EMBL" id="SHJ12717.1"/>
    </source>
</evidence>
<evidence type="ECO:0000256" key="9">
    <source>
        <dbReference type="ARBA" id="ARBA00023167"/>
    </source>
</evidence>
<gene>
    <name evidence="13" type="ORF">SAMN04488096_108191</name>
</gene>
<proteinExistence type="inferred from homology"/>
<evidence type="ECO:0000256" key="2">
    <source>
        <dbReference type="ARBA" id="ARBA00004777"/>
    </source>
</evidence>
<dbReference type="SUPFAM" id="SSF51730">
    <property type="entry name" value="FAD-linked oxidoreductase"/>
    <property type="match status" value="1"/>
</dbReference>
<dbReference type="EMBL" id="FQYY01000008">
    <property type="protein sequence ID" value="SHJ12717.1"/>
    <property type="molecule type" value="Genomic_DNA"/>
</dbReference>
<keyword evidence="9" id="KW-0486">Methionine biosynthesis</keyword>
<comment type="pathway">
    <text evidence="2 12">One-carbon metabolism; tetrahydrofolate interconversion.</text>
</comment>
<dbReference type="OrthoDB" id="9812555at2"/>
<dbReference type="InterPro" id="IPR029041">
    <property type="entry name" value="FAD-linked_oxidoreductase-like"/>
</dbReference>
<dbReference type="GO" id="GO:0009086">
    <property type="term" value="P:methionine biosynthetic process"/>
    <property type="evidence" value="ECO:0007669"/>
    <property type="project" value="UniProtKB-KW"/>
</dbReference>
<dbReference type="InterPro" id="IPR004620">
    <property type="entry name" value="MTHF_reductase_bac"/>
</dbReference>
<dbReference type="AlphaFoldDB" id="A0A1M6GS26"/>
<dbReference type="EC" id="1.5.1.54" evidence="12"/>
<evidence type="ECO:0000256" key="6">
    <source>
        <dbReference type="ARBA" id="ARBA00022827"/>
    </source>
</evidence>
<keyword evidence="5 12" id="KW-0285">Flavoprotein</keyword>
<evidence type="ECO:0000256" key="5">
    <source>
        <dbReference type="ARBA" id="ARBA00022630"/>
    </source>
</evidence>
<dbReference type="NCBIfam" id="TIGR00676">
    <property type="entry name" value="fadh2"/>
    <property type="match status" value="1"/>
</dbReference>
<dbReference type="PANTHER" id="PTHR45754:SF3">
    <property type="entry name" value="METHYLENETETRAHYDROFOLATE REDUCTASE (NADPH)"/>
    <property type="match status" value="1"/>
</dbReference>
<comment type="pathway">
    <text evidence="10">Amino-acid biosynthesis; L-methionine biosynthesis via de novo pathway.</text>
</comment>
<keyword evidence="4" id="KW-0028">Amino-acid biosynthesis</keyword>
<dbReference type="GO" id="GO:0035999">
    <property type="term" value="P:tetrahydrofolate interconversion"/>
    <property type="evidence" value="ECO:0007669"/>
    <property type="project" value="UniProtKB-UniPathway"/>
</dbReference>
<name>A0A1M6GS26_9FLAO</name>
<dbReference type="STRING" id="579105.SAMN04488096_108191"/>
<comment type="similarity">
    <text evidence="3 12">Belongs to the methylenetetrahydrofolate reductase family.</text>
</comment>
<keyword evidence="7 12" id="KW-0560">Oxidoreductase</keyword>
<evidence type="ECO:0000313" key="14">
    <source>
        <dbReference type="Proteomes" id="UP000184225"/>
    </source>
</evidence>
<comment type="catalytic activity">
    <reaction evidence="11">
        <text>(6S)-5-methyl-5,6,7,8-tetrahydrofolate + NAD(+) = (6R)-5,10-methylene-5,6,7,8-tetrahydrofolate + NADH + H(+)</text>
        <dbReference type="Rhea" id="RHEA:19821"/>
        <dbReference type="ChEBI" id="CHEBI:15378"/>
        <dbReference type="ChEBI" id="CHEBI:15636"/>
        <dbReference type="ChEBI" id="CHEBI:18608"/>
        <dbReference type="ChEBI" id="CHEBI:57540"/>
        <dbReference type="ChEBI" id="CHEBI:57945"/>
        <dbReference type="EC" id="1.5.1.54"/>
    </reaction>
    <physiologicalReaction direction="right-to-left" evidence="11">
        <dbReference type="Rhea" id="RHEA:19823"/>
    </physiologicalReaction>
</comment>
<keyword evidence="6 12" id="KW-0274">FAD</keyword>
<evidence type="ECO:0000256" key="4">
    <source>
        <dbReference type="ARBA" id="ARBA00022605"/>
    </source>
</evidence>
<keyword evidence="8" id="KW-0520">NAD</keyword>
<evidence type="ECO:0000256" key="12">
    <source>
        <dbReference type="RuleBase" id="RU003862"/>
    </source>
</evidence>
<organism evidence="13 14">
    <name type="scientific">Mesonia phycicola</name>
    <dbReference type="NCBI Taxonomy" id="579105"/>
    <lineage>
        <taxon>Bacteria</taxon>
        <taxon>Pseudomonadati</taxon>
        <taxon>Bacteroidota</taxon>
        <taxon>Flavobacteriia</taxon>
        <taxon>Flavobacteriales</taxon>
        <taxon>Flavobacteriaceae</taxon>
        <taxon>Mesonia</taxon>
    </lineage>
</organism>
<comment type="cofactor">
    <cofactor evidence="1 12">
        <name>FAD</name>
        <dbReference type="ChEBI" id="CHEBI:57692"/>
    </cofactor>
</comment>
<dbReference type="RefSeq" id="WP_073152810.1">
    <property type="nucleotide sequence ID" value="NZ_FQYY01000008.1"/>
</dbReference>
<dbReference type="Pfam" id="PF02219">
    <property type="entry name" value="MTHFR"/>
    <property type="match status" value="1"/>
</dbReference>
<sequence length="318" mass="36081">MKVVDHIKKAEGKTLFSFEILPPLKGQNIQSIFDHIDPLMEFQPPFIDVTYHREEYVYKELLNGLLQKKVVRKRPGTVGICAAIQNKYQVDAVPHILCGGFTKEDTENFLIDLDFLGIDNVLALRGDAVKNETYFSAEKEGHSYAKGLVEQIVGLNKGEYLDEELLNKSKTNFCIGVAGYPEKHMEAPSLDQDVLRLKEKVDAGACYVVTQMFFDNKKYFQFVEKCRNAGITVPIIPGLKPLATKRQLSVLPHRFHVDLPDALILEVLKCKSKDEVRQVGVEWCIQQSKELIANGVPFLHYYSMGKSDNIEKIARSLF</sequence>
<dbReference type="PANTHER" id="PTHR45754">
    <property type="entry name" value="METHYLENETETRAHYDROFOLATE REDUCTASE"/>
    <property type="match status" value="1"/>
</dbReference>
<evidence type="ECO:0000256" key="1">
    <source>
        <dbReference type="ARBA" id="ARBA00001974"/>
    </source>
</evidence>
<evidence type="ECO:0000256" key="8">
    <source>
        <dbReference type="ARBA" id="ARBA00023027"/>
    </source>
</evidence>
<dbReference type="InterPro" id="IPR003171">
    <property type="entry name" value="Mehydrof_redctse-like"/>
</dbReference>
<dbReference type="GO" id="GO:0106312">
    <property type="term" value="F:methylenetetrahydrofolate reductase (NADH) activity"/>
    <property type="evidence" value="ECO:0007669"/>
    <property type="project" value="UniProtKB-EC"/>
</dbReference>
<evidence type="ECO:0000256" key="11">
    <source>
        <dbReference type="ARBA" id="ARBA00048628"/>
    </source>
</evidence>
<dbReference type="FunFam" id="3.20.20.220:FF:000015">
    <property type="entry name" value="Methylenetetrahydrofolate reductase"/>
    <property type="match status" value="1"/>
</dbReference>
<protein>
    <recommendedName>
        <fullName evidence="12">Methylenetetrahydrofolate reductase</fullName>
        <ecNumber evidence="12">1.5.1.54</ecNumber>
    </recommendedName>
</protein>
<dbReference type="GO" id="GO:0071949">
    <property type="term" value="F:FAD binding"/>
    <property type="evidence" value="ECO:0007669"/>
    <property type="project" value="TreeGrafter"/>
</dbReference>